<dbReference type="InterPro" id="IPR036390">
    <property type="entry name" value="WH_DNA-bd_sf"/>
</dbReference>
<name>A0A921IUK6_9ACTN</name>
<gene>
    <name evidence="6" type="ORF">K8V70_03780</name>
</gene>
<dbReference type="RefSeq" id="WP_273189454.1">
    <property type="nucleotide sequence ID" value="NZ_DYUZ01000015.1"/>
</dbReference>
<dbReference type="CDD" id="cd05466">
    <property type="entry name" value="PBP2_LTTR_substrate"/>
    <property type="match status" value="1"/>
</dbReference>
<dbReference type="Proteomes" id="UP000753256">
    <property type="component" value="Unassembled WGS sequence"/>
</dbReference>
<dbReference type="Pfam" id="PF00126">
    <property type="entry name" value="HTH_1"/>
    <property type="match status" value="1"/>
</dbReference>
<dbReference type="InterPro" id="IPR036388">
    <property type="entry name" value="WH-like_DNA-bd_sf"/>
</dbReference>
<dbReference type="InterPro" id="IPR000847">
    <property type="entry name" value="LysR_HTH_N"/>
</dbReference>
<dbReference type="Gene3D" id="3.40.190.290">
    <property type="match status" value="1"/>
</dbReference>
<dbReference type="Gene3D" id="1.10.10.10">
    <property type="entry name" value="Winged helix-like DNA-binding domain superfamily/Winged helix DNA-binding domain"/>
    <property type="match status" value="1"/>
</dbReference>
<keyword evidence="3" id="KW-0238">DNA-binding</keyword>
<dbReference type="EMBL" id="DYUZ01000015">
    <property type="protein sequence ID" value="HJG36971.1"/>
    <property type="molecule type" value="Genomic_DNA"/>
</dbReference>
<dbReference type="PANTHER" id="PTHR30126">
    <property type="entry name" value="HTH-TYPE TRANSCRIPTIONAL REGULATOR"/>
    <property type="match status" value="1"/>
</dbReference>
<accession>A0A921IUK6</accession>
<evidence type="ECO:0000313" key="6">
    <source>
        <dbReference type="EMBL" id="HJG36971.1"/>
    </source>
</evidence>
<keyword evidence="4" id="KW-0804">Transcription</keyword>
<dbReference type="GO" id="GO:0003700">
    <property type="term" value="F:DNA-binding transcription factor activity"/>
    <property type="evidence" value="ECO:0007669"/>
    <property type="project" value="InterPro"/>
</dbReference>
<evidence type="ECO:0000313" key="7">
    <source>
        <dbReference type="Proteomes" id="UP000753256"/>
    </source>
</evidence>
<reference evidence="6" key="1">
    <citation type="journal article" date="2021" name="PeerJ">
        <title>Extensive microbial diversity within the chicken gut microbiome revealed by metagenomics and culture.</title>
        <authorList>
            <person name="Gilroy R."/>
            <person name="Ravi A."/>
            <person name="Getino M."/>
            <person name="Pursley I."/>
            <person name="Horton D.L."/>
            <person name="Alikhan N.F."/>
            <person name="Baker D."/>
            <person name="Gharbi K."/>
            <person name="Hall N."/>
            <person name="Watson M."/>
            <person name="Adriaenssens E.M."/>
            <person name="Foster-Nyarko E."/>
            <person name="Jarju S."/>
            <person name="Secka A."/>
            <person name="Antonio M."/>
            <person name="Oren A."/>
            <person name="Chaudhuri R.R."/>
            <person name="La Ragione R."/>
            <person name="Hildebrand F."/>
            <person name="Pallen M.J."/>
        </authorList>
    </citation>
    <scope>NUCLEOTIDE SEQUENCE</scope>
    <source>
        <strain evidence="6">ChiHjej13B12-9602</strain>
    </source>
</reference>
<evidence type="ECO:0000256" key="2">
    <source>
        <dbReference type="ARBA" id="ARBA00023015"/>
    </source>
</evidence>
<dbReference type="SUPFAM" id="SSF53850">
    <property type="entry name" value="Periplasmic binding protein-like II"/>
    <property type="match status" value="1"/>
</dbReference>
<dbReference type="PROSITE" id="PS50931">
    <property type="entry name" value="HTH_LYSR"/>
    <property type="match status" value="1"/>
</dbReference>
<evidence type="ECO:0000256" key="4">
    <source>
        <dbReference type="ARBA" id="ARBA00023163"/>
    </source>
</evidence>
<dbReference type="AlphaFoldDB" id="A0A921IUK6"/>
<feature type="domain" description="HTH lysR-type" evidence="5">
    <location>
        <begin position="1"/>
        <end position="58"/>
    </location>
</feature>
<dbReference type="PRINTS" id="PR00039">
    <property type="entry name" value="HTHLYSR"/>
</dbReference>
<dbReference type="InterPro" id="IPR005119">
    <property type="entry name" value="LysR_subst-bd"/>
</dbReference>
<evidence type="ECO:0000256" key="3">
    <source>
        <dbReference type="ARBA" id="ARBA00023125"/>
    </source>
</evidence>
<evidence type="ECO:0000259" key="5">
    <source>
        <dbReference type="PROSITE" id="PS50931"/>
    </source>
</evidence>
<keyword evidence="2" id="KW-0805">Transcription regulation</keyword>
<comment type="similarity">
    <text evidence="1">Belongs to the LysR transcriptional regulatory family.</text>
</comment>
<reference evidence="6" key="2">
    <citation type="submission" date="2021-09" db="EMBL/GenBank/DDBJ databases">
        <authorList>
            <person name="Gilroy R."/>
        </authorList>
    </citation>
    <scope>NUCLEOTIDE SEQUENCE</scope>
    <source>
        <strain evidence="6">ChiHjej13B12-9602</strain>
    </source>
</reference>
<comment type="caution">
    <text evidence="6">The sequence shown here is derived from an EMBL/GenBank/DDBJ whole genome shotgun (WGS) entry which is preliminary data.</text>
</comment>
<protein>
    <submittedName>
        <fullName evidence="6">LysR family transcriptional regulator</fullName>
    </submittedName>
</protein>
<dbReference type="SUPFAM" id="SSF46785">
    <property type="entry name" value="Winged helix' DNA-binding domain"/>
    <property type="match status" value="1"/>
</dbReference>
<dbReference type="GO" id="GO:0000976">
    <property type="term" value="F:transcription cis-regulatory region binding"/>
    <property type="evidence" value="ECO:0007669"/>
    <property type="project" value="TreeGrafter"/>
</dbReference>
<dbReference type="PANTHER" id="PTHR30126:SF78">
    <property type="entry name" value="HTH LYSR-TYPE DOMAIN-CONTAINING PROTEIN"/>
    <property type="match status" value="1"/>
</dbReference>
<dbReference type="Pfam" id="PF03466">
    <property type="entry name" value="LysR_substrate"/>
    <property type="match status" value="1"/>
</dbReference>
<organism evidence="6 7">
    <name type="scientific">Enorma phocaeensis</name>
    <dbReference type="NCBI Taxonomy" id="1871019"/>
    <lineage>
        <taxon>Bacteria</taxon>
        <taxon>Bacillati</taxon>
        <taxon>Actinomycetota</taxon>
        <taxon>Coriobacteriia</taxon>
        <taxon>Coriobacteriales</taxon>
        <taxon>Coriobacteriaceae</taxon>
        <taxon>Enorma</taxon>
    </lineage>
</organism>
<evidence type="ECO:0000256" key="1">
    <source>
        <dbReference type="ARBA" id="ARBA00009437"/>
    </source>
</evidence>
<sequence>MDEKDFALLHTLRECGNITHAADRLYLTQSALSKRIKAIERELGCEVIIRTRKGVRFTPEGELVIERTARAQRELTALRHELSQAQGEICGTLRAGFSVNYSINHLPELIAEYHRLYPRVQLEIATDLSRNLHTRLQRGDLDLAVLRGDMPWDGARIPLSLDRICVVRAHEHANTPLSELTYINHAADLSHTARIVRWLHENNLANDANRISVTDLNTCLELVKRGIGWALLPEIILEGFDGRIEPCAFANGEPFVRRMHIDCQKECEYLPQAQALIELVQNRYDQVKSAVDSIVSA</sequence>
<proteinExistence type="inferred from homology"/>